<dbReference type="Pfam" id="PF00512">
    <property type="entry name" value="HisKA"/>
    <property type="match status" value="1"/>
</dbReference>
<dbReference type="EC" id="2.7.13.3" evidence="2"/>
<keyword evidence="13" id="KW-0732">Signal</keyword>
<dbReference type="Pfam" id="PF00497">
    <property type="entry name" value="SBP_bac_3"/>
    <property type="match status" value="2"/>
</dbReference>
<gene>
    <name evidence="18" type="ORF">KM92DES2_12608</name>
</gene>
<dbReference type="InterPro" id="IPR001638">
    <property type="entry name" value="Solute-binding_3/MltF_N"/>
</dbReference>
<evidence type="ECO:0000256" key="9">
    <source>
        <dbReference type="ARBA" id="ARBA00064003"/>
    </source>
</evidence>
<feature type="transmembrane region" description="Helical" evidence="12">
    <location>
        <begin position="509"/>
        <end position="533"/>
    </location>
</feature>
<feature type="modified residue" description="4-aspartylphosphate" evidence="11">
    <location>
        <position position="1259"/>
    </location>
</feature>
<dbReference type="InterPro" id="IPR003661">
    <property type="entry name" value="HisK_dim/P_dom"/>
</dbReference>
<dbReference type="Gene3D" id="3.30.450.20">
    <property type="entry name" value="PAS domain"/>
    <property type="match status" value="2"/>
</dbReference>
<feature type="domain" description="PAC" evidence="17">
    <location>
        <begin position="634"/>
        <end position="686"/>
    </location>
</feature>
<dbReference type="SMART" id="SM00091">
    <property type="entry name" value="PAS"/>
    <property type="match status" value="2"/>
</dbReference>
<keyword evidence="12" id="KW-1133">Transmembrane helix</keyword>
<keyword evidence="4 18" id="KW-0808">Transferase</keyword>
<evidence type="ECO:0000259" key="16">
    <source>
        <dbReference type="PROSITE" id="PS50112"/>
    </source>
</evidence>
<dbReference type="PANTHER" id="PTHR45339">
    <property type="entry name" value="HYBRID SIGNAL TRANSDUCTION HISTIDINE KINASE J"/>
    <property type="match status" value="1"/>
</dbReference>
<comment type="subunit">
    <text evidence="9">At low DSF concentrations, interacts with RpfF.</text>
</comment>
<sequence length="1346" mass="149166">MVKYFHTAFCCLLLLALAPANLALCATDSSTAASADPITIVCMKDNEPLSFVSKTGEPVGLMIDLWRLWGEKVGRPVRFIMGDWQDSLDALHSGRADIHFSMYITPDRARWAKFGPAISPGMGGLLLSTSAGQRITDPSQLGDATIVVLEGSLQEDYMREHFPRVQLMVVRNGAEMFMSVANGLADGISSNFPSAYGTIDRLGLNSFFMPQAFPLFSRNLHPAVLRNRDDLARLMDEGLSRISRAEMVALEERWVRNPAHRVWGDMPRSLLLTPAEREWLASHQTLRVALEDDWHPIEFMDSEGTYNGIGMNLMQVVGRYLNVAIQPVSSNVLKETTGPRRADVEPFLEGTPPEGGPWLFTNPFLQLPLAVATLDSERLVTSPGDLAGKSVAVHDHAGLAGYLRAQLPRSKIVEVSSLIEGLSAVQGGQIDAMVGIALSVEYAVVNKNLRDLRVGLLPQLQYSARVAVRSDWPQLVEIMNKTLDNIPHEQMAAIMKRWANLRIERAMNWMLVLQIGGVAAVFLGSLLAVILIWNRKLAQESGERQKALEAARASASALWQRKQQLRSIVDNLPSLMMLKDSQARYIMANKFFETFTGYAESYVVGKNIADLLSPELAEQGMRLDKLVIETGKVHKTEEVRYDAVGEQHILDVVRVPLFEPDGTVYGMVYMGTDVTERRAAEQALRRAQMEMSQIFNAAGSAMRVIDRNYIVKEVNDTYVNCFGYSREEMVGHWCGEYPSGTDCGSDCVGKRILNGEPRAAIRQQRRKKDGTWVFCDLVATPFLSPDGELLGIIEDCRDITDLVESQQAAEQASKAKSEFLANMSHEIRTPMNAVVGLTHLTLRTPLNATQRNYLKNIDSSAKSLLRIIDDILDFSKIEAGRMDMEYLDFNLEEVLLGLSSLDTTKSGGKNIELLLRIDREVPLFFKGDPLRLGQVLVNLVGNAIKFTPAGEVVVRVALEEQKDQKAQLRFTVADTGIGMGQEQLDKLFQEFTQGDSSTTRRFGGTGLGLSISKRIVEMMGGEIGAESELGKGSTFYFTVNLDLQENPQRKPVPAMKNLSERRVLVVDDSFSSREILRQELEDMGLRSGTADCGDAALEELVRAAESGDPYDLVLMDWKMPGNNGIQVVRLLRGCRELSYIPTVIMVTAYGREEIMEEAQAEGISHFLIKPVSPSLLQHAILDVFGQRVVDEDSSGLPQELRIPAKYRGRRVLLAEDNEVNQLVAKELLESAGFVVDIASSGLEALQKAEGTDYTMVFMDIHMPQMDGIEAAKLLRAQARYAHTPIIALTADSMVGDREKSLAAGMNDHLAKPIDPYRLIEVAVQWLEWRADQIGQAGDPGQSTQPE</sequence>
<dbReference type="SUPFAM" id="SSF47384">
    <property type="entry name" value="Homodimeric domain of signal transducing histidine kinase"/>
    <property type="match status" value="1"/>
</dbReference>
<evidence type="ECO:0000256" key="11">
    <source>
        <dbReference type="PROSITE-ProRule" id="PRU00169"/>
    </source>
</evidence>
<dbReference type="InterPro" id="IPR000700">
    <property type="entry name" value="PAS-assoc_C"/>
</dbReference>
<keyword evidence="12" id="KW-0472">Membrane</keyword>
<dbReference type="GO" id="GO:0006355">
    <property type="term" value="P:regulation of DNA-templated transcription"/>
    <property type="evidence" value="ECO:0007669"/>
    <property type="project" value="InterPro"/>
</dbReference>
<evidence type="ECO:0000256" key="5">
    <source>
        <dbReference type="ARBA" id="ARBA00022741"/>
    </source>
</evidence>
<dbReference type="Pfam" id="PF00072">
    <property type="entry name" value="Response_reg"/>
    <property type="match status" value="2"/>
</dbReference>
<dbReference type="Pfam" id="PF00989">
    <property type="entry name" value="PAS"/>
    <property type="match status" value="1"/>
</dbReference>
<dbReference type="SUPFAM" id="SSF55785">
    <property type="entry name" value="PYP-like sensor domain (PAS domain)"/>
    <property type="match status" value="2"/>
</dbReference>
<dbReference type="Pfam" id="PF08448">
    <property type="entry name" value="PAS_4"/>
    <property type="match status" value="1"/>
</dbReference>
<feature type="domain" description="Response regulatory" evidence="15">
    <location>
        <begin position="1062"/>
        <end position="1184"/>
    </location>
</feature>
<dbReference type="InterPro" id="IPR011006">
    <property type="entry name" value="CheY-like_superfamily"/>
</dbReference>
<evidence type="ECO:0000256" key="8">
    <source>
        <dbReference type="ARBA" id="ARBA00023012"/>
    </source>
</evidence>
<dbReference type="CDD" id="cd17546">
    <property type="entry name" value="REC_hyHK_CKI1_RcsC-like"/>
    <property type="match status" value="2"/>
</dbReference>
<dbReference type="GO" id="GO:0005524">
    <property type="term" value="F:ATP binding"/>
    <property type="evidence" value="ECO:0007669"/>
    <property type="project" value="UniProtKB-KW"/>
</dbReference>
<evidence type="ECO:0000256" key="3">
    <source>
        <dbReference type="ARBA" id="ARBA00022553"/>
    </source>
</evidence>
<dbReference type="InterPro" id="IPR013767">
    <property type="entry name" value="PAS_fold"/>
</dbReference>
<evidence type="ECO:0000256" key="1">
    <source>
        <dbReference type="ARBA" id="ARBA00000085"/>
    </source>
</evidence>
<dbReference type="FunFam" id="3.30.565.10:FF:000010">
    <property type="entry name" value="Sensor histidine kinase RcsC"/>
    <property type="match status" value="1"/>
</dbReference>
<feature type="domain" description="Response regulatory" evidence="15">
    <location>
        <begin position="1210"/>
        <end position="1326"/>
    </location>
</feature>
<evidence type="ECO:0000259" key="17">
    <source>
        <dbReference type="PROSITE" id="PS50113"/>
    </source>
</evidence>
<dbReference type="InterPro" id="IPR003594">
    <property type="entry name" value="HATPase_dom"/>
</dbReference>
<dbReference type="PANTHER" id="PTHR45339:SF1">
    <property type="entry name" value="HYBRID SIGNAL TRANSDUCTION HISTIDINE KINASE J"/>
    <property type="match status" value="1"/>
</dbReference>
<dbReference type="InterPro" id="IPR035965">
    <property type="entry name" value="PAS-like_dom_sf"/>
</dbReference>
<keyword evidence="8" id="KW-0902">Two-component regulatory system</keyword>
<dbReference type="CDD" id="cd01007">
    <property type="entry name" value="PBP2_BvgS_HisK_like"/>
    <property type="match status" value="1"/>
</dbReference>
<dbReference type="CDD" id="cd16922">
    <property type="entry name" value="HATPase_EvgS-ArcB-TorS-like"/>
    <property type="match status" value="1"/>
</dbReference>
<dbReference type="PROSITE" id="PS50113">
    <property type="entry name" value="PAC"/>
    <property type="match status" value="2"/>
</dbReference>
<feature type="domain" description="PAS" evidence="16">
    <location>
        <begin position="687"/>
        <end position="731"/>
    </location>
</feature>
<keyword evidence="3 11" id="KW-0597">Phosphoprotein</keyword>
<evidence type="ECO:0000256" key="7">
    <source>
        <dbReference type="ARBA" id="ARBA00022840"/>
    </source>
</evidence>
<dbReference type="PROSITE" id="PS50112">
    <property type="entry name" value="PAS"/>
    <property type="match status" value="2"/>
</dbReference>
<name>A0A212KBI4_9BACT</name>
<dbReference type="CDD" id="cd00082">
    <property type="entry name" value="HisKA"/>
    <property type="match status" value="1"/>
</dbReference>
<evidence type="ECO:0000256" key="2">
    <source>
        <dbReference type="ARBA" id="ARBA00012438"/>
    </source>
</evidence>
<dbReference type="SMART" id="SM00388">
    <property type="entry name" value="HisKA"/>
    <property type="match status" value="1"/>
</dbReference>
<dbReference type="RefSeq" id="WP_227118887.1">
    <property type="nucleotide sequence ID" value="NZ_LT598928.1"/>
</dbReference>
<evidence type="ECO:0000256" key="6">
    <source>
        <dbReference type="ARBA" id="ARBA00022777"/>
    </source>
</evidence>
<evidence type="ECO:0000256" key="10">
    <source>
        <dbReference type="ARBA" id="ARBA00068150"/>
    </source>
</evidence>
<dbReference type="Pfam" id="PF02518">
    <property type="entry name" value="HATPase_c"/>
    <property type="match status" value="1"/>
</dbReference>
<dbReference type="PRINTS" id="PR00344">
    <property type="entry name" value="BCTRLSENSOR"/>
</dbReference>
<dbReference type="SMART" id="SM00387">
    <property type="entry name" value="HATPase_c"/>
    <property type="match status" value="1"/>
</dbReference>
<dbReference type="InterPro" id="IPR001789">
    <property type="entry name" value="Sig_transdc_resp-reg_receiver"/>
</dbReference>
<feature type="chain" id="PRO_5012442710" description="Sensory/regulatory protein RpfC" evidence="13">
    <location>
        <begin position="26"/>
        <end position="1346"/>
    </location>
</feature>
<feature type="modified residue" description="4-aspartylphosphate" evidence="11">
    <location>
        <position position="1116"/>
    </location>
</feature>
<dbReference type="EMBL" id="FLUP01000001">
    <property type="protein sequence ID" value="SBW09051.1"/>
    <property type="molecule type" value="Genomic_DNA"/>
</dbReference>
<dbReference type="InterPro" id="IPR036097">
    <property type="entry name" value="HisK_dim/P_sf"/>
</dbReference>
<accession>A0A212KBI4</accession>
<keyword evidence="5" id="KW-0547">Nucleotide-binding</keyword>
<comment type="catalytic activity">
    <reaction evidence="1">
        <text>ATP + protein L-histidine = ADP + protein N-phospho-L-histidine.</text>
        <dbReference type="EC" id="2.7.13.3"/>
    </reaction>
</comment>
<evidence type="ECO:0000256" key="4">
    <source>
        <dbReference type="ARBA" id="ARBA00022679"/>
    </source>
</evidence>
<reference evidence="18" key="1">
    <citation type="submission" date="2016-04" db="EMBL/GenBank/DDBJ databases">
        <authorList>
            <person name="Evans L.H."/>
            <person name="Alamgir A."/>
            <person name="Owens N."/>
            <person name="Weber N.D."/>
            <person name="Virtaneva K."/>
            <person name="Barbian K."/>
            <person name="Babar A."/>
            <person name="Rosenke K."/>
        </authorList>
    </citation>
    <scope>NUCLEOTIDE SEQUENCE</scope>
    <source>
        <strain evidence="18">92-2</strain>
    </source>
</reference>
<dbReference type="GO" id="GO:0000155">
    <property type="term" value="F:phosphorelay sensor kinase activity"/>
    <property type="evidence" value="ECO:0007669"/>
    <property type="project" value="InterPro"/>
</dbReference>
<dbReference type="InterPro" id="IPR001610">
    <property type="entry name" value="PAC"/>
</dbReference>
<feature type="domain" description="PAC" evidence="17">
    <location>
        <begin position="757"/>
        <end position="811"/>
    </location>
</feature>
<dbReference type="FunFam" id="1.10.287.130:FF:000002">
    <property type="entry name" value="Two-component osmosensing histidine kinase"/>
    <property type="match status" value="1"/>
</dbReference>
<dbReference type="Gene3D" id="3.40.190.10">
    <property type="entry name" value="Periplasmic binding protein-like II"/>
    <property type="match status" value="4"/>
</dbReference>
<dbReference type="InterPro" id="IPR013656">
    <property type="entry name" value="PAS_4"/>
</dbReference>
<feature type="signal peptide" evidence="13">
    <location>
        <begin position="1"/>
        <end position="25"/>
    </location>
</feature>
<feature type="domain" description="Histidine kinase" evidence="14">
    <location>
        <begin position="822"/>
        <end position="1043"/>
    </location>
</feature>
<dbReference type="CDD" id="cd00130">
    <property type="entry name" value="PAS"/>
    <property type="match status" value="2"/>
</dbReference>
<evidence type="ECO:0000256" key="13">
    <source>
        <dbReference type="SAM" id="SignalP"/>
    </source>
</evidence>
<dbReference type="SUPFAM" id="SSF52172">
    <property type="entry name" value="CheY-like"/>
    <property type="match status" value="2"/>
</dbReference>
<dbReference type="SMART" id="SM00062">
    <property type="entry name" value="PBPb"/>
    <property type="match status" value="2"/>
</dbReference>
<dbReference type="Gene3D" id="3.40.50.2300">
    <property type="match status" value="2"/>
</dbReference>
<evidence type="ECO:0000259" key="15">
    <source>
        <dbReference type="PROSITE" id="PS50110"/>
    </source>
</evidence>
<keyword evidence="6 18" id="KW-0418">Kinase</keyword>
<dbReference type="Gene3D" id="1.10.287.130">
    <property type="match status" value="1"/>
</dbReference>
<proteinExistence type="predicted"/>
<evidence type="ECO:0000313" key="18">
    <source>
        <dbReference type="EMBL" id="SBW09051.1"/>
    </source>
</evidence>
<evidence type="ECO:0000259" key="14">
    <source>
        <dbReference type="PROSITE" id="PS50109"/>
    </source>
</evidence>
<keyword evidence="7" id="KW-0067">ATP-binding</keyword>
<dbReference type="PROSITE" id="PS50109">
    <property type="entry name" value="HIS_KIN"/>
    <property type="match status" value="1"/>
</dbReference>
<keyword evidence="12" id="KW-0812">Transmembrane</keyword>
<dbReference type="PROSITE" id="PS50110">
    <property type="entry name" value="RESPONSE_REGULATORY"/>
    <property type="match status" value="2"/>
</dbReference>
<dbReference type="Gene3D" id="3.30.565.10">
    <property type="entry name" value="Histidine kinase-like ATPase, C-terminal domain"/>
    <property type="match status" value="1"/>
</dbReference>
<protein>
    <recommendedName>
        <fullName evidence="10">Sensory/regulatory protein RpfC</fullName>
        <ecNumber evidence="2">2.7.13.3</ecNumber>
    </recommendedName>
</protein>
<dbReference type="InterPro" id="IPR000014">
    <property type="entry name" value="PAS"/>
</dbReference>
<dbReference type="InterPro" id="IPR004358">
    <property type="entry name" value="Sig_transdc_His_kin-like_C"/>
</dbReference>
<evidence type="ECO:0000256" key="12">
    <source>
        <dbReference type="SAM" id="Phobius"/>
    </source>
</evidence>
<feature type="domain" description="PAS" evidence="16">
    <location>
        <begin position="561"/>
        <end position="631"/>
    </location>
</feature>
<dbReference type="SUPFAM" id="SSF55874">
    <property type="entry name" value="ATPase domain of HSP90 chaperone/DNA topoisomerase II/histidine kinase"/>
    <property type="match status" value="1"/>
</dbReference>
<dbReference type="InterPro" id="IPR005467">
    <property type="entry name" value="His_kinase_dom"/>
</dbReference>
<dbReference type="InterPro" id="IPR036890">
    <property type="entry name" value="HATPase_C_sf"/>
</dbReference>
<dbReference type="NCBIfam" id="TIGR00229">
    <property type="entry name" value="sensory_box"/>
    <property type="match status" value="2"/>
</dbReference>
<dbReference type="SMART" id="SM00448">
    <property type="entry name" value="REC"/>
    <property type="match status" value="2"/>
</dbReference>
<dbReference type="SUPFAM" id="SSF53850">
    <property type="entry name" value="Periplasmic binding protein-like II"/>
    <property type="match status" value="2"/>
</dbReference>
<organism evidence="18">
    <name type="scientific">uncultured Desulfovibrio sp</name>
    <dbReference type="NCBI Taxonomy" id="167968"/>
    <lineage>
        <taxon>Bacteria</taxon>
        <taxon>Pseudomonadati</taxon>
        <taxon>Thermodesulfobacteriota</taxon>
        <taxon>Desulfovibrionia</taxon>
        <taxon>Desulfovibrionales</taxon>
        <taxon>Desulfovibrionaceae</taxon>
        <taxon>Desulfovibrio</taxon>
        <taxon>environmental samples</taxon>
    </lineage>
</organism>
<dbReference type="SMART" id="SM00086">
    <property type="entry name" value="PAC"/>
    <property type="match status" value="1"/>
</dbReference>